<dbReference type="InterPro" id="IPR014153">
    <property type="entry name" value="Ds_break_AddB"/>
</dbReference>
<name>A0ABW1KSR1_9PROT</name>
<feature type="region of interest" description="Disordered" evidence="1">
    <location>
        <begin position="984"/>
        <end position="1009"/>
    </location>
</feature>
<gene>
    <name evidence="3" type="primary">addB</name>
    <name evidence="3" type="ORF">ACFMB1_06110</name>
</gene>
<keyword evidence="4" id="KW-1185">Reference proteome</keyword>
<reference evidence="3 4" key="1">
    <citation type="submission" date="2024-09" db="EMBL/GenBank/DDBJ databases">
        <authorList>
            <person name="Zhang Z.-H."/>
        </authorList>
    </citation>
    <scope>NUCLEOTIDE SEQUENCE [LARGE SCALE GENOMIC DNA]</scope>
    <source>
        <strain evidence="3 4">HHTR114</strain>
    </source>
</reference>
<comment type="caution">
    <text evidence="3">The sequence shown here is derived from an EMBL/GenBank/DDBJ whole genome shotgun (WGS) entry which is preliminary data.</text>
</comment>
<dbReference type="InterPro" id="IPR011604">
    <property type="entry name" value="PDDEXK-like_dom_sf"/>
</dbReference>
<feature type="domain" description="PD-(D/E)XK endonuclease-like" evidence="2">
    <location>
        <begin position="724"/>
        <end position="956"/>
    </location>
</feature>
<dbReference type="Proteomes" id="UP001596116">
    <property type="component" value="Unassembled WGS sequence"/>
</dbReference>
<dbReference type="NCBIfam" id="TIGR02786">
    <property type="entry name" value="addB_alphas"/>
    <property type="match status" value="1"/>
</dbReference>
<dbReference type="InterPro" id="IPR027417">
    <property type="entry name" value="P-loop_NTPase"/>
</dbReference>
<evidence type="ECO:0000256" key="1">
    <source>
        <dbReference type="SAM" id="MobiDB-lite"/>
    </source>
</evidence>
<evidence type="ECO:0000313" key="4">
    <source>
        <dbReference type="Proteomes" id="UP001596116"/>
    </source>
</evidence>
<organism evidence="3 4">
    <name type="scientific">Hyphococcus aureus</name>
    <dbReference type="NCBI Taxonomy" id="2666033"/>
    <lineage>
        <taxon>Bacteria</taxon>
        <taxon>Pseudomonadati</taxon>
        <taxon>Pseudomonadota</taxon>
        <taxon>Alphaproteobacteria</taxon>
        <taxon>Parvularculales</taxon>
        <taxon>Parvularculaceae</taxon>
        <taxon>Hyphococcus</taxon>
    </lineage>
</organism>
<dbReference type="Gene3D" id="3.90.320.10">
    <property type="match status" value="1"/>
</dbReference>
<evidence type="ECO:0000259" key="2">
    <source>
        <dbReference type="Pfam" id="PF12705"/>
    </source>
</evidence>
<dbReference type="EMBL" id="JBHPON010000001">
    <property type="protein sequence ID" value="MFC6035110.1"/>
    <property type="molecule type" value="Genomic_DNA"/>
</dbReference>
<dbReference type="Pfam" id="PF12705">
    <property type="entry name" value="PDDEXK_1"/>
    <property type="match status" value="1"/>
</dbReference>
<evidence type="ECO:0000313" key="3">
    <source>
        <dbReference type="EMBL" id="MFC6035110.1"/>
    </source>
</evidence>
<protein>
    <submittedName>
        <fullName evidence="3">Double-strand break repair protein AddB</fullName>
    </submittedName>
</protein>
<dbReference type="SUPFAM" id="SSF52540">
    <property type="entry name" value="P-loop containing nucleoside triphosphate hydrolases"/>
    <property type="match status" value="1"/>
</dbReference>
<accession>A0ABW1KSR1</accession>
<proteinExistence type="predicted"/>
<sequence>MALIFKAPGPRYFSIASGRPFLSDLASGLARAIHEAGFDLPDATIYLPTRRAARALAEAFLGTASGAATLTPHIKALSDIDEDEFALDEPETGAGFEDELALAPAVPSAERRLVLARWIAERDKTWFDGQRRWAGAISAADELGRLLDSLYTEEIPAERLEKIVPEDLAVHWGQSLEFLKIVTEAWPDHLAAQDLLDPAARRIALIELQTKRWEETPPQKPVIIAGTTGSTPAVARMMKLTASFPYGCVVLPGLDLAASPHVWAAVDEPHPQSGLKALLDSLDIAREDVRPWPVERRAENRRAALITVALRPADASDDWRDWAEAAKASRDDVASALDGLTLVEAKDEEREAAAIALKFREVIETPGRTAMLVTPDRDLARRVAMKMRRWGVVVDDSAGAPFANTPCGIYLRLVARWLTDPADPVRLMAMMDHGLFSGGASAADCTKAIRRMDKGLRGLKPGAGLCGVRRKLENSGAVNEGVERLLMSLEAAYALWPGADAAFSERFEAHLAAAESLAASDVETGADRLWSGEDGDTGAALLNNLRPGLALIVHDEAAEYADIFARLISGGTVRRRAPAHPRLSILGPLEARLQSADLVILGGLNEGVWPRDAAIDPFLSRPMRKDLGLPSPERRIGLAAHDFAQLAAAPEVVLTRSSRSAGKPTKPSRWIVRLKNILKGAELLELVEESAEAEALAALLDKPRAVVAAPAPRPTPPVEARPPSLSVTQIGTLLRDPYAIYATKILGLRKLNPLGEAFDQRYLGILFHKVMEDYVAEPQLASEAERLARLTELYENHAADHGLDAAHEQFWRARVSDAFRFLADWENARRNIGEPVVIEGEGAATLDIDGESFTLTARADRIDRLADGAAFIIDYKTGAPPSLDQVKTNFSPQLPLTGLIVEAGGFADLGAAPVAGFEYVRVISRKPDEKFAGAEGDDATEFIEDARDGLREILRHFADAGQAYLSQPRPQFMNEFGDYDHLARRKERNAQGADGGAEDGAGDFGGGGE</sequence>
<dbReference type="RefSeq" id="WP_379879561.1">
    <property type="nucleotide sequence ID" value="NZ_JBHPON010000001.1"/>
</dbReference>
<dbReference type="InterPro" id="IPR038726">
    <property type="entry name" value="PDDEXK_AddAB-type"/>
</dbReference>